<keyword evidence="1" id="KW-0175">Coiled coil</keyword>
<protein>
    <submittedName>
        <fullName evidence="2">Mitochondrial cardiolipin hydrolase</fullName>
    </submittedName>
</protein>
<keyword evidence="2" id="KW-0378">Hydrolase</keyword>
<evidence type="ECO:0000313" key="3">
    <source>
        <dbReference type="Proteomes" id="UP000236333"/>
    </source>
</evidence>
<accession>A0A2J8AFB6</accession>
<reference evidence="2 3" key="1">
    <citation type="journal article" date="2017" name="Mol. Biol. Evol.">
        <title>The 4-celled Tetrabaena socialis nuclear genome reveals the essential components for genetic control of cell number at the origin of multicellularity in the volvocine lineage.</title>
        <authorList>
            <person name="Featherston J."/>
            <person name="Arakaki Y."/>
            <person name="Hanschen E.R."/>
            <person name="Ferris P.J."/>
            <person name="Michod R.E."/>
            <person name="Olson B.J.S.C."/>
            <person name="Nozaki H."/>
            <person name="Durand P.M."/>
        </authorList>
    </citation>
    <scope>NUCLEOTIDE SEQUENCE [LARGE SCALE GENOMIC DNA]</scope>
    <source>
        <strain evidence="2 3">NIES-571</strain>
    </source>
</reference>
<gene>
    <name evidence="2" type="ORF">TSOC_002026</name>
</gene>
<dbReference type="Gene3D" id="3.30.870.10">
    <property type="entry name" value="Endonuclease Chain A"/>
    <property type="match status" value="1"/>
</dbReference>
<dbReference type="AlphaFoldDB" id="A0A2J8AFB6"/>
<proteinExistence type="predicted"/>
<feature type="coiled-coil region" evidence="1">
    <location>
        <begin position="11"/>
        <end position="38"/>
    </location>
</feature>
<dbReference type="EMBL" id="PGGS01000036">
    <property type="protein sequence ID" value="PNH11182.1"/>
    <property type="molecule type" value="Genomic_DNA"/>
</dbReference>
<dbReference type="GO" id="GO:0016787">
    <property type="term" value="F:hydrolase activity"/>
    <property type="evidence" value="ECO:0007669"/>
    <property type="project" value="UniProtKB-KW"/>
</dbReference>
<organism evidence="2 3">
    <name type="scientific">Tetrabaena socialis</name>
    <dbReference type="NCBI Taxonomy" id="47790"/>
    <lineage>
        <taxon>Eukaryota</taxon>
        <taxon>Viridiplantae</taxon>
        <taxon>Chlorophyta</taxon>
        <taxon>core chlorophytes</taxon>
        <taxon>Chlorophyceae</taxon>
        <taxon>CS clade</taxon>
        <taxon>Chlamydomonadales</taxon>
        <taxon>Tetrabaenaceae</taxon>
        <taxon>Tetrabaena</taxon>
    </lineage>
</organism>
<comment type="caution">
    <text evidence="2">The sequence shown here is derived from an EMBL/GenBank/DDBJ whole genome shotgun (WGS) entry which is preliminary data.</text>
</comment>
<dbReference type="OrthoDB" id="5205528at2759"/>
<sequence>MGGCASAPAEKYETTKEVADLKAQVDQLQKQLHATGGQLSAAPAGPAGVGVICTLFFPDAKLPCRYARKPGGCQHQYCNFAHDATNLTRFLGYLASAKSTLDICVFTITNDDIADVVGCGAGF</sequence>
<evidence type="ECO:0000313" key="2">
    <source>
        <dbReference type="EMBL" id="PNH11182.1"/>
    </source>
</evidence>
<keyword evidence="3" id="KW-1185">Reference proteome</keyword>
<dbReference type="Proteomes" id="UP000236333">
    <property type="component" value="Unassembled WGS sequence"/>
</dbReference>
<evidence type="ECO:0000256" key="1">
    <source>
        <dbReference type="SAM" id="Coils"/>
    </source>
</evidence>
<name>A0A2J8AFB6_9CHLO</name>